<evidence type="ECO:0000313" key="2">
    <source>
        <dbReference type="EMBL" id="CAD9508528.1"/>
    </source>
</evidence>
<keyword evidence="1" id="KW-1133">Transmembrane helix</keyword>
<proteinExistence type="predicted"/>
<keyword evidence="1" id="KW-0472">Membrane</keyword>
<sequence length="347" mass="38364">MKTRTAVSLGIASGTIGVCQSSNVIERGNDFLRRLEDVNNYGGQSAGQSVQFASCGRLKVEEENGDGDDDGVSYFYNGRYHSQYYSYAAFHLCESGCGSCDGYTYVTDLADFVEMNIEHVETYCGSCAQQCRRRLEDEVEDEDADANEDAGNYNVDVDCSTCQKQCKSLDGGAMSDEVNYLECQEAYEDQNEGVQVYSGLTCSEGSLIIGTFYDDECTIKHSSEGYGDFTYASFQTVQSFCYSDDYANSGAIYPNVMTCNGASVVNDGGRDDSRKLCKIFKESELTTFQRKTNWHLGLILFILLSLTFCCTCGSYIYYVRHREKTGLAAMDYDVTSDADKGKPAVLT</sequence>
<organism evidence="2">
    <name type="scientific">Helicotheca tamesis</name>
    <dbReference type="NCBI Taxonomy" id="374047"/>
    <lineage>
        <taxon>Eukaryota</taxon>
        <taxon>Sar</taxon>
        <taxon>Stramenopiles</taxon>
        <taxon>Ochrophyta</taxon>
        <taxon>Bacillariophyta</taxon>
        <taxon>Mediophyceae</taxon>
        <taxon>Lithodesmiophycidae</taxon>
        <taxon>Lithodesmiales</taxon>
        <taxon>Lithodesmiaceae</taxon>
        <taxon>Helicotheca</taxon>
    </lineage>
</organism>
<evidence type="ECO:0000256" key="1">
    <source>
        <dbReference type="SAM" id="Phobius"/>
    </source>
</evidence>
<gene>
    <name evidence="2" type="ORF">HTAM1171_LOCUS9543</name>
</gene>
<feature type="transmembrane region" description="Helical" evidence="1">
    <location>
        <begin position="294"/>
        <end position="318"/>
    </location>
</feature>
<keyword evidence="1" id="KW-0812">Transmembrane</keyword>
<name>A0A7S2I5L7_9STRA</name>
<accession>A0A7S2I5L7</accession>
<reference evidence="2" key="1">
    <citation type="submission" date="2021-01" db="EMBL/GenBank/DDBJ databases">
        <authorList>
            <person name="Corre E."/>
            <person name="Pelletier E."/>
            <person name="Niang G."/>
            <person name="Scheremetjew M."/>
            <person name="Finn R."/>
            <person name="Kale V."/>
            <person name="Holt S."/>
            <person name="Cochrane G."/>
            <person name="Meng A."/>
            <person name="Brown T."/>
            <person name="Cohen L."/>
        </authorList>
    </citation>
    <scope>NUCLEOTIDE SEQUENCE</scope>
    <source>
        <strain evidence="2">CCMP826</strain>
    </source>
</reference>
<dbReference type="AlphaFoldDB" id="A0A7S2I5L7"/>
<dbReference type="EMBL" id="HBGV01015479">
    <property type="protein sequence ID" value="CAD9508528.1"/>
    <property type="molecule type" value="Transcribed_RNA"/>
</dbReference>
<protein>
    <submittedName>
        <fullName evidence="2">Uncharacterized protein</fullName>
    </submittedName>
</protein>